<keyword evidence="2" id="KW-1185">Reference proteome</keyword>
<dbReference type="AlphaFoldDB" id="A0A255Y5D0"/>
<dbReference type="InterPro" id="IPR012674">
    <property type="entry name" value="Calycin"/>
</dbReference>
<dbReference type="EMBL" id="NOXT01000125">
    <property type="protein sequence ID" value="OYQ24373.1"/>
    <property type="molecule type" value="Genomic_DNA"/>
</dbReference>
<evidence type="ECO:0000313" key="1">
    <source>
        <dbReference type="EMBL" id="OYQ24373.1"/>
    </source>
</evidence>
<proteinExistence type="predicted"/>
<protein>
    <submittedName>
        <fullName evidence="1">DUF3598 domain-containing protein</fullName>
    </submittedName>
</protein>
<sequence length="160" mass="19034">MGIREDMPLLARHEGVWDGTYTYYNAAGEKVDEHKSRLFCRFLGDDSPTPYHQTNHYTWPDGRTEIRDFPAAYRDKRVWWDNELIKGSAWEVGQDDHSRSVMLFWERTGDPTLYLYEMIQLSDCGTKRCRTWHWIRNGQLETRTAIQESLVTKDWQSLEP</sequence>
<dbReference type="OrthoDB" id="457594at2"/>
<reference evidence="1 2" key="1">
    <citation type="submission" date="2017-07" db="EMBL/GenBank/DDBJ databases">
        <title>Sandarakinorhabdus cyanobacteriorum sp. nov., a novel bacterium isolated from cyanobacterial aggregates in a eutrophic lake.</title>
        <authorList>
            <person name="Cai H."/>
        </authorList>
    </citation>
    <scope>NUCLEOTIDE SEQUENCE [LARGE SCALE GENOMIC DNA]</scope>
    <source>
        <strain evidence="1 2">TH057</strain>
    </source>
</reference>
<accession>A0A255Y5D0</accession>
<organism evidence="1 2">
    <name type="scientific">Sandarakinorhabdus cyanobacteriorum</name>
    <dbReference type="NCBI Taxonomy" id="1981098"/>
    <lineage>
        <taxon>Bacteria</taxon>
        <taxon>Pseudomonadati</taxon>
        <taxon>Pseudomonadota</taxon>
        <taxon>Alphaproteobacteria</taxon>
        <taxon>Sphingomonadales</taxon>
        <taxon>Sphingosinicellaceae</taxon>
        <taxon>Sandarakinorhabdus</taxon>
    </lineage>
</organism>
<name>A0A255Y5D0_9SPHN</name>
<gene>
    <name evidence="1" type="ORF">CHU93_16225</name>
</gene>
<dbReference type="Gene3D" id="2.40.128.20">
    <property type="match status" value="1"/>
</dbReference>
<comment type="caution">
    <text evidence="1">The sequence shown here is derived from an EMBL/GenBank/DDBJ whole genome shotgun (WGS) entry which is preliminary data.</text>
</comment>
<dbReference type="Proteomes" id="UP000216991">
    <property type="component" value="Unassembled WGS sequence"/>
</dbReference>
<dbReference type="RefSeq" id="WP_094475177.1">
    <property type="nucleotide sequence ID" value="NZ_NOXT01000125.1"/>
</dbReference>
<evidence type="ECO:0000313" key="2">
    <source>
        <dbReference type="Proteomes" id="UP000216991"/>
    </source>
</evidence>